<accession>A0A6J0LGJ3</accession>
<feature type="region of interest" description="Disordered" evidence="1">
    <location>
        <begin position="232"/>
        <end position="274"/>
    </location>
</feature>
<reference evidence="3" key="2">
    <citation type="submission" date="2025-08" db="UniProtKB">
        <authorList>
            <consortium name="RefSeq"/>
        </authorList>
    </citation>
    <scope>IDENTIFICATION</scope>
    <source>
        <tissue evidence="3">Leaf</tissue>
    </source>
</reference>
<dbReference type="PANTHER" id="PTHR33672">
    <property type="entry name" value="YCF3-INTERACTING PROTEIN 1, CHLOROPLASTIC"/>
    <property type="match status" value="1"/>
</dbReference>
<dbReference type="RefSeq" id="XP_018458993.1">
    <property type="nucleotide sequence ID" value="XM_018603491.1"/>
</dbReference>
<keyword evidence="2" id="KW-1185">Reference proteome</keyword>
<gene>
    <name evidence="3" type="primary">LOC108829898</name>
</gene>
<reference evidence="2" key="1">
    <citation type="journal article" date="2019" name="Database">
        <title>The radish genome database (RadishGD): an integrated information resource for radish genomics.</title>
        <authorList>
            <person name="Yu H.J."/>
            <person name="Baek S."/>
            <person name="Lee Y.J."/>
            <person name="Cho A."/>
            <person name="Mun J.H."/>
        </authorList>
    </citation>
    <scope>NUCLEOTIDE SEQUENCE [LARGE SCALE GENOMIC DNA]</scope>
    <source>
        <strain evidence="2">cv. WK10039</strain>
    </source>
</reference>
<name>A0A6J0LGJ3_RAPSA</name>
<dbReference type="GO" id="GO:0009535">
    <property type="term" value="C:chloroplast thylakoid membrane"/>
    <property type="evidence" value="ECO:0007669"/>
    <property type="project" value="InterPro"/>
</dbReference>
<dbReference type="AlphaFoldDB" id="A0A6J0LGJ3"/>
<dbReference type="KEGG" id="rsz:108829898"/>
<dbReference type="GeneID" id="108829898"/>
<dbReference type="InterPro" id="IPR040340">
    <property type="entry name" value="CEST/Y3IP1"/>
</dbReference>
<organism evidence="2 3">
    <name type="scientific">Raphanus sativus</name>
    <name type="common">Radish</name>
    <name type="synonym">Raphanus raphanistrum var. sativus</name>
    <dbReference type="NCBI Taxonomy" id="3726"/>
    <lineage>
        <taxon>Eukaryota</taxon>
        <taxon>Viridiplantae</taxon>
        <taxon>Streptophyta</taxon>
        <taxon>Embryophyta</taxon>
        <taxon>Tracheophyta</taxon>
        <taxon>Spermatophyta</taxon>
        <taxon>Magnoliopsida</taxon>
        <taxon>eudicotyledons</taxon>
        <taxon>Gunneridae</taxon>
        <taxon>Pentapetalae</taxon>
        <taxon>rosids</taxon>
        <taxon>malvids</taxon>
        <taxon>Brassicales</taxon>
        <taxon>Brassicaceae</taxon>
        <taxon>Brassiceae</taxon>
        <taxon>Raphanus</taxon>
    </lineage>
</organism>
<dbReference type="OrthoDB" id="1880037at2759"/>
<dbReference type="GO" id="GO:0048564">
    <property type="term" value="P:photosystem I assembly"/>
    <property type="evidence" value="ECO:0007669"/>
    <property type="project" value="InterPro"/>
</dbReference>
<protein>
    <submittedName>
        <fullName evidence="3">Uncharacterized protein LOC108829898</fullName>
    </submittedName>
</protein>
<evidence type="ECO:0000313" key="3">
    <source>
        <dbReference type="RefSeq" id="XP_018458993.1"/>
    </source>
</evidence>
<evidence type="ECO:0000256" key="1">
    <source>
        <dbReference type="SAM" id="MobiDB-lite"/>
    </source>
</evidence>
<dbReference type="GO" id="GO:0080183">
    <property type="term" value="P:response to photooxidative stress"/>
    <property type="evidence" value="ECO:0007669"/>
    <property type="project" value="InterPro"/>
</dbReference>
<proteinExistence type="predicted"/>
<evidence type="ECO:0000313" key="2">
    <source>
        <dbReference type="Proteomes" id="UP000504610"/>
    </source>
</evidence>
<dbReference type="Proteomes" id="UP000504610">
    <property type="component" value="Chromosome 1"/>
</dbReference>
<feature type="compositionally biased region" description="Low complexity" evidence="1">
    <location>
        <begin position="260"/>
        <end position="274"/>
    </location>
</feature>
<sequence>MPPPAMLAFDDGLENEWKGFTVFPGENPNPNPNPNYNFLVKKAVLESEKTTGSSARDDSFRIVLPPAMPPPRDSAVPLPMLPEPMRIQKKLGRQEAFHFMRRSRVHSEEMNVYKEEDFKCNAFCLTLPGFGKHKTVRSSSRGRDSMEKKMMNASSFTYSTVSINASLEKFECSSWASTTALTQDHGRMYFDFPVEMMKCNSRGNGGRDVQEPVTSGFLFDRETETMALRSVLKKTRSSRSSGRDHQRSTETSPLRRVRFSDSSSVSCPTSPRSCISPRLRQARDDFNTFLTAQNA</sequence>
<dbReference type="PANTHER" id="PTHR33672:SF11">
    <property type="entry name" value="ROOT HAIR SPECIFIC 4"/>
    <property type="match status" value="1"/>
</dbReference>